<accession>A0A560FJD1</accession>
<sequence>MFDLPALIQPGAIGASLGIQPYTPLSLSAAPAGFGSAGDLGALANAAAPALPSSVGAPLGSAAQAAQLLGGGSGLATPSLGTPALGAPSLASPAIPGASSIPGASTASGLSNLASATGVNTGLPSLPQAPSVAAPSLSAPTMAAPTVGTPSMAAPGVTPGFTSPTLSPTGLTQPSYAPPPVVATSSATPPLSPYTAGPQAGSWNQGGTLPGVQASSYQTPGYQVPGYQAPSYQAPSYQAPAFQTPGAGQSPLPGQTPTLGQTASALPSTGNADADSAVAVARILGQI</sequence>
<dbReference type="AlphaFoldDB" id="A0A560FJD1"/>
<evidence type="ECO:0000313" key="3">
    <source>
        <dbReference type="Proteomes" id="UP000316545"/>
    </source>
</evidence>
<keyword evidence="3" id="KW-1185">Reference proteome</keyword>
<name>A0A560FJD1_9PROT</name>
<dbReference type="EMBL" id="VITO01000017">
    <property type="protein sequence ID" value="TWB21710.1"/>
    <property type="molecule type" value="Genomic_DNA"/>
</dbReference>
<feature type="compositionally biased region" description="Polar residues" evidence="1">
    <location>
        <begin position="160"/>
        <end position="175"/>
    </location>
</feature>
<protein>
    <submittedName>
        <fullName evidence="2">Uncharacterized protein</fullName>
    </submittedName>
</protein>
<feature type="region of interest" description="Disordered" evidence="1">
    <location>
        <begin position="154"/>
        <end position="208"/>
    </location>
</feature>
<dbReference type="Proteomes" id="UP000316545">
    <property type="component" value="Unassembled WGS sequence"/>
</dbReference>
<reference evidence="2 3" key="1">
    <citation type="submission" date="2019-06" db="EMBL/GenBank/DDBJ databases">
        <title>Genomic Encyclopedia of Type Strains, Phase IV (KMG-V): Genome sequencing to study the core and pangenomes of soil and plant-associated prokaryotes.</title>
        <authorList>
            <person name="Whitman W."/>
        </authorList>
    </citation>
    <scope>NUCLEOTIDE SEQUENCE [LARGE SCALE GENOMIC DNA]</scope>
    <source>
        <strain evidence="2 3">BR 11865</strain>
    </source>
</reference>
<comment type="caution">
    <text evidence="2">The sequence shown here is derived from an EMBL/GenBank/DDBJ whole genome shotgun (WGS) entry which is preliminary data.</text>
</comment>
<feature type="compositionally biased region" description="Polar residues" evidence="1">
    <location>
        <begin position="252"/>
        <end position="271"/>
    </location>
</feature>
<feature type="region of interest" description="Disordered" evidence="1">
    <location>
        <begin position="239"/>
        <end position="271"/>
    </location>
</feature>
<proteinExistence type="predicted"/>
<evidence type="ECO:0000313" key="2">
    <source>
        <dbReference type="EMBL" id="TWB21710.1"/>
    </source>
</evidence>
<evidence type="ECO:0000256" key="1">
    <source>
        <dbReference type="SAM" id="MobiDB-lite"/>
    </source>
</evidence>
<dbReference type="RefSeq" id="WP_145619257.1">
    <property type="nucleotide sequence ID" value="NZ_JAYNFR010000022.1"/>
</dbReference>
<gene>
    <name evidence="2" type="ORF">FBZ88_11764</name>
</gene>
<organism evidence="2 3">
    <name type="scientific">Nitrospirillum amazonense</name>
    <dbReference type="NCBI Taxonomy" id="28077"/>
    <lineage>
        <taxon>Bacteria</taxon>
        <taxon>Pseudomonadati</taxon>
        <taxon>Pseudomonadota</taxon>
        <taxon>Alphaproteobacteria</taxon>
        <taxon>Rhodospirillales</taxon>
        <taxon>Azospirillaceae</taxon>
        <taxon>Nitrospirillum</taxon>
    </lineage>
</organism>